<dbReference type="AlphaFoldDB" id="A0A381ZU52"/>
<reference evidence="3" key="1">
    <citation type="submission" date="2018-05" db="EMBL/GenBank/DDBJ databases">
        <authorList>
            <person name="Lanie J.A."/>
            <person name="Ng W.-L."/>
            <person name="Kazmierczak K.M."/>
            <person name="Andrzejewski T.M."/>
            <person name="Davidsen T.M."/>
            <person name="Wayne K.J."/>
            <person name="Tettelin H."/>
            <person name="Glass J.I."/>
            <person name="Rusch D."/>
            <person name="Podicherti R."/>
            <person name="Tsui H.-C.T."/>
            <person name="Winkler M.E."/>
        </authorList>
    </citation>
    <scope>NUCLEOTIDE SEQUENCE</scope>
</reference>
<dbReference type="Pfam" id="PF07593">
    <property type="entry name" value="UnbV_ASPIC"/>
    <property type="match status" value="1"/>
</dbReference>
<keyword evidence="1" id="KW-0732">Signal</keyword>
<feature type="non-terminal residue" evidence="3">
    <location>
        <position position="782"/>
    </location>
</feature>
<dbReference type="InterPro" id="IPR013517">
    <property type="entry name" value="FG-GAP"/>
</dbReference>
<sequence length="782" mass="87572">MNCKYRTCLYVALSGIILLVHGCSKSSVDQYLFQKLSSVETGITFENTLEEEELFNCINYLYFYDGGGVAVGDVNNDGLPDIYFTANMVSNRLYLNKGDFQFQDITKTAGVVGGIRGWTTGATMADVNGDGFLDIYVCQSNYLDKESPNLLFINNGNQTFTESAADFGLDFKGLSRQAAFFDYDLDNDLDMYLLNHSIHSKGTYGDIELRNKKDYQAGDKLYRNENGYYIDATEESGIYESILGYGLGVAVGDINWDGYADIYISNDFHEDDYLYYNNGNGTFTEALRSSVGHTSSASMGNDLADVNNDGLLDVVVADMMPEREDIRKSSVFADPYNIKNIKLRYGYYHQYRRNMLLLNRGLALRPIAKSSTNFNLFSEIGQMAGIHATDWSWSTLLVDVDNDGYKDLFVSNGIYRRPNDLDYLEYIKSNEIQLDIGSRTSQTNPTPIDIEKLAEIVERMPSVPLSNYILQSQADLTFKNRAKDWGMHELGFSSGAAYADLNNDGGMDLVVNNTNSTASIYKNLLYKSNENLSTGNKYLKVKLRGKAPNTFGIGAKVLVYSGNKLFFQELNLTRGFQSSVEPVMNFGLGNIDNIDSLQVIWPTGEYQVLSKVNINQSITLIQGDAENHYLYEKRVNDTTLFQDVSDQIEIEYKHQENTFLEFNREPFIPHFISMEGPACDAADVNNDGLSDLFLGGGKHQPAGIYLQNDEGNFIAVPDSVFIRDSRSEGVDAAFFHADKDQFIDLYVANGGNEYFAKMAPLKDCLYFGLGNGYFRKDGSALP</sequence>
<dbReference type="InterPro" id="IPR011519">
    <property type="entry name" value="UnbV_ASPIC"/>
</dbReference>
<dbReference type="Pfam" id="PF13517">
    <property type="entry name" value="FG-GAP_3"/>
    <property type="match status" value="2"/>
</dbReference>
<protein>
    <recommendedName>
        <fullName evidence="2">ASPIC/UnbV domain-containing protein</fullName>
    </recommendedName>
</protein>
<dbReference type="PANTHER" id="PTHR16026">
    <property type="entry name" value="CARTILAGE ACIDIC PROTEIN 1"/>
    <property type="match status" value="1"/>
</dbReference>
<gene>
    <name evidence="3" type="ORF">METZ01_LOCUS145689</name>
</gene>
<evidence type="ECO:0000256" key="1">
    <source>
        <dbReference type="ARBA" id="ARBA00022729"/>
    </source>
</evidence>
<dbReference type="SUPFAM" id="SSF69318">
    <property type="entry name" value="Integrin alpha N-terminal domain"/>
    <property type="match status" value="2"/>
</dbReference>
<evidence type="ECO:0000313" key="3">
    <source>
        <dbReference type="EMBL" id="SVA92835.1"/>
    </source>
</evidence>
<organism evidence="3">
    <name type="scientific">marine metagenome</name>
    <dbReference type="NCBI Taxonomy" id="408172"/>
    <lineage>
        <taxon>unclassified sequences</taxon>
        <taxon>metagenomes</taxon>
        <taxon>ecological metagenomes</taxon>
    </lineage>
</organism>
<dbReference type="EMBL" id="UINC01022693">
    <property type="protein sequence ID" value="SVA92835.1"/>
    <property type="molecule type" value="Genomic_DNA"/>
</dbReference>
<proteinExistence type="predicted"/>
<accession>A0A381ZU52</accession>
<dbReference type="Gene3D" id="2.130.10.130">
    <property type="entry name" value="Integrin alpha, N-terminal"/>
    <property type="match status" value="2"/>
</dbReference>
<dbReference type="InterPro" id="IPR027039">
    <property type="entry name" value="Crtac1"/>
</dbReference>
<dbReference type="PANTHER" id="PTHR16026:SF0">
    <property type="entry name" value="CARTILAGE ACIDIC PROTEIN 1"/>
    <property type="match status" value="1"/>
</dbReference>
<evidence type="ECO:0000259" key="2">
    <source>
        <dbReference type="Pfam" id="PF07593"/>
    </source>
</evidence>
<name>A0A381ZU52_9ZZZZ</name>
<feature type="domain" description="ASPIC/UnbV" evidence="2">
    <location>
        <begin position="552"/>
        <end position="619"/>
    </location>
</feature>
<dbReference type="InterPro" id="IPR028994">
    <property type="entry name" value="Integrin_alpha_N"/>
</dbReference>